<comment type="cofactor">
    <cofactor evidence="1">
        <name>[4Fe-4S] cluster</name>
        <dbReference type="ChEBI" id="CHEBI:49883"/>
    </cofactor>
</comment>
<gene>
    <name evidence="8" type="ORF">SAMN04488029_0061</name>
</gene>
<dbReference type="Gene3D" id="3.20.20.70">
    <property type="entry name" value="Aldolase class I"/>
    <property type="match status" value="2"/>
</dbReference>
<dbReference type="OrthoDB" id="5292692at2"/>
<dbReference type="InterPro" id="IPR058240">
    <property type="entry name" value="rSAM_sf"/>
</dbReference>
<proteinExistence type="predicted"/>
<dbReference type="InterPro" id="IPR013785">
    <property type="entry name" value="Aldolase_TIM"/>
</dbReference>
<dbReference type="RefSeq" id="WP_084370427.1">
    <property type="nucleotide sequence ID" value="NZ_FWYF01000001.1"/>
</dbReference>
<evidence type="ECO:0000259" key="6">
    <source>
        <dbReference type="Pfam" id="PF04055"/>
    </source>
</evidence>
<dbReference type="InterPro" id="IPR050377">
    <property type="entry name" value="Radical_SAM_PqqE_MftC-like"/>
</dbReference>
<keyword evidence="2" id="KW-0949">S-adenosyl-L-methionine</keyword>
<dbReference type="Pfam" id="PF04055">
    <property type="entry name" value="Radical_SAM"/>
    <property type="match status" value="1"/>
</dbReference>
<dbReference type="PANTHER" id="PTHR11228:SF7">
    <property type="entry name" value="PQQA PEPTIDE CYCLASE"/>
    <property type="match status" value="1"/>
</dbReference>
<feature type="domain" description="Radical SAM core" evidence="6">
    <location>
        <begin position="107"/>
        <end position="259"/>
    </location>
</feature>
<dbReference type="SUPFAM" id="SSF102114">
    <property type="entry name" value="Radical SAM enzymes"/>
    <property type="match status" value="2"/>
</dbReference>
<dbReference type="PANTHER" id="PTHR11228">
    <property type="entry name" value="RADICAL SAM DOMAIN PROTEIN"/>
    <property type="match status" value="1"/>
</dbReference>
<dbReference type="SFLD" id="SFLDS00029">
    <property type="entry name" value="Radical_SAM"/>
    <property type="match status" value="1"/>
</dbReference>
<evidence type="ECO:0000256" key="4">
    <source>
        <dbReference type="ARBA" id="ARBA00023004"/>
    </source>
</evidence>
<dbReference type="AlphaFoldDB" id="A0A1W2G609"/>
<accession>A0A1W2G609</accession>
<dbReference type="GO" id="GO:0003824">
    <property type="term" value="F:catalytic activity"/>
    <property type="evidence" value="ECO:0007669"/>
    <property type="project" value="InterPro"/>
</dbReference>
<protein>
    <submittedName>
        <fullName evidence="8">4Fe-4S single cluster domain-containing protein</fullName>
    </submittedName>
</protein>
<sequence length="391" mass="45057">MPWLHLYVDTSGRAKACCNGNITFGNINEQSIDEIWQGEPIRKFRRLLLAGEKDKRCASCFDREKAGKHSMRKETLAKFSHKMSWVKNTHIDGISPDSKPIYFDIRFNNLCNLRCRTCWHGASSSWFEEANVLKQNFGEKAIIEASKDSQSFIDQVLGLQVDIEEIYFAGGEPLMMKEHYDLLEGLIKNAQTKVHLRYNTNLSILSLKGRNVLDLWEKFDRVTVSASIDGLGKQGEYIRKGLVWEKFESNMHSIKSNLPHIKLEIAPTISIFNVLKLGELHHYFVDAGLIDINSIYINVLSRPDHFNVKILPSEVKKKASKAISQHIDWLSTQGATTTVISEFRSVIDFMNQDSWTHQLPKLKKQLKVMDEMRSENYEKIFPEFKQMLDLV</sequence>
<dbReference type="InterPro" id="IPR007197">
    <property type="entry name" value="rSAM"/>
</dbReference>
<feature type="domain" description="4Fe4S-binding SPASM" evidence="7">
    <location>
        <begin position="2"/>
        <end position="60"/>
    </location>
</feature>
<dbReference type="Pfam" id="PF13186">
    <property type="entry name" value="SPASM"/>
    <property type="match status" value="1"/>
</dbReference>
<dbReference type="GO" id="GO:0046872">
    <property type="term" value="F:metal ion binding"/>
    <property type="evidence" value="ECO:0007669"/>
    <property type="project" value="UniProtKB-KW"/>
</dbReference>
<dbReference type="NCBIfam" id="NF033640">
    <property type="entry name" value="N_Twi_rSAM"/>
    <property type="match status" value="1"/>
</dbReference>
<evidence type="ECO:0000256" key="5">
    <source>
        <dbReference type="ARBA" id="ARBA00023014"/>
    </source>
</evidence>
<evidence type="ECO:0000259" key="7">
    <source>
        <dbReference type="Pfam" id="PF13186"/>
    </source>
</evidence>
<dbReference type="CDD" id="cd01335">
    <property type="entry name" value="Radical_SAM"/>
    <property type="match status" value="1"/>
</dbReference>
<dbReference type="EMBL" id="FWYF01000001">
    <property type="protein sequence ID" value="SMD31726.1"/>
    <property type="molecule type" value="Genomic_DNA"/>
</dbReference>
<name>A0A1W2G609_REIFA</name>
<evidence type="ECO:0000256" key="1">
    <source>
        <dbReference type="ARBA" id="ARBA00001966"/>
    </source>
</evidence>
<evidence type="ECO:0000313" key="8">
    <source>
        <dbReference type="EMBL" id="SMD31726.1"/>
    </source>
</evidence>
<evidence type="ECO:0000313" key="9">
    <source>
        <dbReference type="Proteomes" id="UP000192472"/>
    </source>
</evidence>
<keyword evidence="5" id="KW-0411">Iron-sulfur</keyword>
<evidence type="ECO:0000256" key="2">
    <source>
        <dbReference type="ARBA" id="ARBA00022691"/>
    </source>
</evidence>
<keyword evidence="9" id="KW-1185">Reference proteome</keyword>
<dbReference type="InterPro" id="IPR023885">
    <property type="entry name" value="4Fe4S-binding_SPASM_dom"/>
</dbReference>
<dbReference type="Proteomes" id="UP000192472">
    <property type="component" value="Unassembled WGS sequence"/>
</dbReference>
<dbReference type="STRING" id="692418.SAMN04488029_0061"/>
<dbReference type="CDD" id="cd21109">
    <property type="entry name" value="SPASM"/>
    <property type="match status" value="1"/>
</dbReference>
<reference evidence="8 9" key="1">
    <citation type="submission" date="2017-04" db="EMBL/GenBank/DDBJ databases">
        <authorList>
            <person name="Afonso C.L."/>
            <person name="Miller P.J."/>
            <person name="Scott M.A."/>
            <person name="Spackman E."/>
            <person name="Goraichik I."/>
            <person name="Dimitrov K.M."/>
            <person name="Suarez D.L."/>
            <person name="Swayne D.E."/>
        </authorList>
    </citation>
    <scope>NUCLEOTIDE SEQUENCE [LARGE SCALE GENOMIC DNA]</scope>
    <source>
        <strain evidence="8 9">DSM 26133</strain>
    </source>
</reference>
<keyword evidence="4" id="KW-0408">Iron</keyword>
<organism evidence="8 9">
    <name type="scientific">Reichenbachiella faecimaris</name>
    <dbReference type="NCBI Taxonomy" id="692418"/>
    <lineage>
        <taxon>Bacteria</taxon>
        <taxon>Pseudomonadati</taxon>
        <taxon>Bacteroidota</taxon>
        <taxon>Cytophagia</taxon>
        <taxon>Cytophagales</taxon>
        <taxon>Reichenbachiellaceae</taxon>
        <taxon>Reichenbachiella</taxon>
    </lineage>
</organism>
<dbReference type="GO" id="GO:0051536">
    <property type="term" value="F:iron-sulfur cluster binding"/>
    <property type="evidence" value="ECO:0007669"/>
    <property type="project" value="UniProtKB-KW"/>
</dbReference>
<evidence type="ECO:0000256" key="3">
    <source>
        <dbReference type="ARBA" id="ARBA00022723"/>
    </source>
</evidence>
<keyword evidence="3" id="KW-0479">Metal-binding</keyword>